<reference evidence="15 16" key="1">
    <citation type="submission" date="2018-11" db="EMBL/GenBank/DDBJ databases">
        <authorList>
            <person name="Lopez-Roques C."/>
            <person name="Donnadieu C."/>
            <person name="Bouchez O."/>
            <person name="Klopp C."/>
            <person name="Cabau C."/>
            <person name="Zahm M."/>
        </authorList>
    </citation>
    <scope>NUCLEOTIDE SEQUENCE [LARGE SCALE GENOMIC DNA]</scope>
    <source>
        <strain evidence="15">RS831</strain>
        <tissue evidence="15">Whole body</tissue>
    </source>
</reference>
<keyword evidence="5 9" id="KW-0238">DNA-binding</keyword>
<dbReference type="InterPro" id="IPR009057">
    <property type="entry name" value="Homeodomain-like_sf"/>
</dbReference>
<dbReference type="InterPro" id="IPR013847">
    <property type="entry name" value="POU"/>
</dbReference>
<dbReference type="PANTHER" id="PTHR11636:SF81">
    <property type="entry name" value="POU DOMAIN, CLASS 2, TRANSCRIPTION FACTOR 3"/>
    <property type="match status" value="1"/>
</dbReference>
<evidence type="ECO:0000256" key="4">
    <source>
        <dbReference type="ARBA" id="ARBA00022473"/>
    </source>
</evidence>
<gene>
    <name evidence="15" type="ORF">OJAV_G00144260</name>
</gene>
<dbReference type="Gene3D" id="1.10.10.60">
    <property type="entry name" value="Homeodomain-like"/>
    <property type="match status" value="1"/>
</dbReference>
<evidence type="ECO:0000256" key="5">
    <source>
        <dbReference type="ARBA" id="ARBA00023125"/>
    </source>
</evidence>
<dbReference type="OrthoDB" id="6358449at2759"/>
<dbReference type="InterPro" id="IPR050255">
    <property type="entry name" value="POU_domain_TF"/>
</dbReference>
<dbReference type="InterPro" id="IPR000327">
    <property type="entry name" value="POU_dom"/>
</dbReference>
<sequence length="395" mass="43475">MSADTVEQSEAPAKQTERNGIDFNLQIKTEEINDSPHSASSLKTACLTQSSPVHGGQMSGELTSLHPMQQLVLMPPTHLSSTPPFLLSQSPTSHQALLQQNLLSLPSPGQSSLLQHQSGLALTPQAMSRSGLGGPSMENHMDMAHLQIPKHLSVQTQDEPSDLEELEQFAKAFKQRRIKLGFTQGDVGLAMGKLYGNDFSQTTISRFEALNLSFKNMCKLKPLLEKWLSDAENSPSDSMTSSSSLPPLMEGYGRKRKKRTSIETNIKMTLEKRFHDNPKPNSEEISLISEQLSMEKEVVRVWFCNRRQKEKRIYCPVATIPVKSHSYNSRMAATSRSFSPLASGGVSSNSSPNSGSREPSPNGLSTASITSQVNPASYSSPGSWYRTWNSAAYHH</sequence>
<dbReference type="SUPFAM" id="SSF47413">
    <property type="entry name" value="lambda repressor-like DNA-binding domains"/>
    <property type="match status" value="1"/>
</dbReference>
<reference evidence="15 16" key="2">
    <citation type="submission" date="2019-01" db="EMBL/GenBank/DDBJ databases">
        <title>A chromosome length genome reference of the Java medaka (oryzias javanicus).</title>
        <authorList>
            <person name="Herpin A."/>
            <person name="Takehana Y."/>
            <person name="Naruse K."/>
            <person name="Ansai S."/>
            <person name="Kawaguchi M."/>
        </authorList>
    </citation>
    <scope>NUCLEOTIDE SEQUENCE [LARGE SCALE GENOMIC DNA]</scope>
    <source>
        <strain evidence="15">RS831</strain>
        <tissue evidence="15">Whole body</tissue>
    </source>
</reference>
<evidence type="ECO:0000313" key="15">
    <source>
        <dbReference type="EMBL" id="RVE64300.1"/>
    </source>
</evidence>
<feature type="domain" description="POU-specific" evidence="14">
    <location>
        <begin position="158"/>
        <end position="232"/>
    </location>
</feature>
<dbReference type="PROSITE" id="PS51179">
    <property type="entry name" value="POU_3"/>
    <property type="match status" value="1"/>
</dbReference>
<evidence type="ECO:0000256" key="8">
    <source>
        <dbReference type="ARBA" id="ARBA00023242"/>
    </source>
</evidence>
<evidence type="ECO:0000313" key="16">
    <source>
        <dbReference type="Proteomes" id="UP000283210"/>
    </source>
</evidence>
<dbReference type="OMA" id="PKHMSIP"/>
<feature type="domain" description="Homeobox" evidence="13">
    <location>
        <begin position="253"/>
        <end position="313"/>
    </location>
</feature>
<feature type="compositionally biased region" description="Low complexity" evidence="12">
    <location>
        <begin position="234"/>
        <end position="249"/>
    </location>
</feature>
<dbReference type="PROSITE" id="PS00027">
    <property type="entry name" value="HOMEOBOX_1"/>
    <property type="match status" value="1"/>
</dbReference>
<feature type="region of interest" description="Disordered" evidence="12">
    <location>
        <begin position="338"/>
        <end position="381"/>
    </location>
</feature>
<dbReference type="SMART" id="SM00389">
    <property type="entry name" value="HOX"/>
    <property type="match status" value="1"/>
</dbReference>
<dbReference type="Pfam" id="PF00157">
    <property type="entry name" value="Pou"/>
    <property type="match status" value="1"/>
</dbReference>
<dbReference type="GO" id="GO:0005634">
    <property type="term" value="C:nucleus"/>
    <property type="evidence" value="ECO:0007669"/>
    <property type="project" value="UniProtKB-SubCell"/>
</dbReference>
<evidence type="ECO:0000256" key="2">
    <source>
        <dbReference type="ARBA" id="ARBA00008879"/>
    </source>
</evidence>
<feature type="compositionally biased region" description="Low complexity" evidence="12">
    <location>
        <begin position="339"/>
        <end position="363"/>
    </location>
</feature>
<dbReference type="GO" id="GO:0000981">
    <property type="term" value="F:DNA-binding transcription factor activity, RNA polymerase II-specific"/>
    <property type="evidence" value="ECO:0007669"/>
    <property type="project" value="InterPro"/>
</dbReference>
<keyword evidence="6 9" id="KW-0371">Homeobox</keyword>
<dbReference type="PANTHER" id="PTHR11636">
    <property type="entry name" value="POU DOMAIN"/>
    <property type="match status" value="1"/>
</dbReference>
<accession>A0A3S2PDZ7</accession>
<evidence type="ECO:0000256" key="9">
    <source>
        <dbReference type="PROSITE-ProRule" id="PRU00108"/>
    </source>
</evidence>
<dbReference type="GO" id="GO:0000978">
    <property type="term" value="F:RNA polymerase II cis-regulatory region sequence-specific DNA binding"/>
    <property type="evidence" value="ECO:0007669"/>
    <property type="project" value="TreeGrafter"/>
</dbReference>
<evidence type="ECO:0000256" key="3">
    <source>
        <dbReference type="ARBA" id="ARBA00010250"/>
    </source>
</evidence>
<evidence type="ECO:0000256" key="6">
    <source>
        <dbReference type="ARBA" id="ARBA00023155"/>
    </source>
</evidence>
<evidence type="ECO:0000259" key="13">
    <source>
        <dbReference type="PROSITE" id="PS50071"/>
    </source>
</evidence>
<evidence type="ECO:0000256" key="11">
    <source>
        <dbReference type="RuleBase" id="RU361194"/>
    </source>
</evidence>
<comment type="similarity">
    <text evidence="2">Belongs to the POU transcription factor family. Class-2 subfamily.</text>
</comment>
<dbReference type="EMBL" id="CM012450">
    <property type="protein sequence ID" value="RVE64300.1"/>
    <property type="molecule type" value="Genomic_DNA"/>
</dbReference>
<feature type="DNA-binding region" description="Homeobox" evidence="9">
    <location>
        <begin position="255"/>
        <end position="314"/>
    </location>
</feature>
<evidence type="ECO:0000256" key="7">
    <source>
        <dbReference type="ARBA" id="ARBA00023163"/>
    </source>
</evidence>
<dbReference type="CDD" id="cd00086">
    <property type="entry name" value="homeodomain"/>
    <property type="match status" value="1"/>
</dbReference>
<keyword evidence="8 9" id="KW-0539">Nucleus</keyword>
<feature type="compositionally biased region" description="Polar residues" evidence="12">
    <location>
        <begin position="364"/>
        <end position="381"/>
    </location>
</feature>
<comment type="similarity">
    <text evidence="3">Belongs to the POU transcription factor family. Class-3 subfamily.</text>
</comment>
<dbReference type="InterPro" id="IPR017970">
    <property type="entry name" value="Homeobox_CS"/>
</dbReference>
<name>A0A3S2PDZ7_ORYJA</name>
<dbReference type="PRINTS" id="PR00029">
    <property type="entry name" value="OCTAMER"/>
</dbReference>
<dbReference type="InterPro" id="IPR010982">
    <property type="entry name" value="Lambda_DNA-bd_dom_sf"/>
</dbReference>
<feature type="region of interest" description="Disordered" evidence="12">
    <location>
        <begin position="1"/>
        <end position="22"/>
    </location>
</feature>
<dbReference type="SMART" id="SM00352">
    <property type="entry name" value="POU"/>
    <property type="match status" value="1"/>
</dbReference>
<keyword evidence="4" id="KW-0217">Developmental protein</keyword>
<evidence type="ECO:0000256" key="1">
    <source>
        <dbReference type="ARBA" id="ARBA00004123"/>
    </source>
</evidence>
<keyword evidence="16" id="KW-1185">Reference proteome</keyword>
<dbReference type="PROSITE" id="PS50071">
    <property type="entry name" value="HOMEOBOX_2"/>
    <property type="match status" value="1"/>
</dbReference>
<feature type="region of interest" description="Disordered" evidence="12">
    <location>
        <begin position="231"/>
        <end position="259"/>
    </location>
</feature>
<dbReference type="PROSITE" id="PS00035">
    <property type="entry name" value="POU_1"/>
    <property type="match status" value="1"/>
</dbReference>
<proteinExistence type="inferred from homology"/>
<dbReference type="AlphaFoldDB" id="A0A3S2PDZ7"/>
<dbReference type="PRINTS" id="PR00028">
    <property type="entry name" value="POUDOMAIN"/>
</dbReference>
<comment type="subcellular location">
    <subcellularLocation>
        <location evidence="1 9 10">Nucleus</location>
    </subcellularLocation>
</comment>
<dbReference type="SUPFAM" id="SSF46689">
    <property type="entry name" value="Homeodomain-like"/>
    <property type="match status" value="1"/>
</dbReference>
<dbReference type="FunFam" id="1.10.260.40:FF:000001">
    <property type="entry name" value="POU domain protein"/>
    <property type="match status" value="1"/>
</dbReference>
<organism evidence="15 16">
    <name type="scientific">Oryzias javanicus</name>
    <name type="common">Javanese ricefish</name>
    <name type="synonym">Aplocheilus javanicus</name>
    <dbReference type="NCBI Taxonomy" id="123683"/>
    <lineage>
        <taxon>Eukaryota</taxon>
        <taxon>Metazoa</taxon>
        <taxon>Chordata</taxon>
        <taxon>Craniata</taxon>
        <taxon>Vertebrata</taxon>
        <taxon>Euteleostomi</taxon>
        <taxon>Actinopterygii</taxon>
        <taxon>Neopterygii</taxon>
        <taxon>Teleostei</taxon>
        <taxon>Neoteleostei</taxon>
        <taxon>Acanthomorphata</taxon>
        <taxon>Ovalentaria</taxon>
        <taxon>Atherinomorphae</taxon>
        <taxon>Beloniformes</taxon>
        <taxon>Adrianichthyidae</taxon>
        <taxon>Oryziinae</taxon>
        <taxon>Oryzias</taxon>
    </lineage>
</organism>
<dbReference type="PROSITE" id="PS00465">
    <property type="entry name" value="POU_2"/>
    <property type="match status" value="1"/>
</dbReference>
<dbReference type="FunFam" id="1.10.10.60:FF:000005">
    <property type="entry name" value="POU domain protein"/>
    <property type="match status" value="1"/>
</dbReference>
<evidence type="ECO:0000256" key="10">
    <source>
        <dbReference type="RuleBase" id="RU000682"/>
    </source>
</evidence>
<dbReference type="InterPro" id="IPR001356">
    <property type="entry name" value="HD"/>
</dbReference>
<evidence type="ECO:0000256" key="12">
    <source>
        <dbReference type="SAM" id="MobiDB-lite"/>
    </source>
</evidence>
<evidence type="ECO:0000259" key="14">
    <source>
        <dbReference type="PROSITE" id="PS51179"/>
    </source>
</evidence>
<dbReference type="InterPro" id="IPR000972">
    <property type="entry name" value="TF_octamer"/>
</dbReference>
<dbReference type="Gene3D" id="1.10.260.40">
    <property type="entry name" value="lambda repressor-like DNA-binding domains"/>
    <property type="match status" value="1"/>
</dbReference>
<protein>
    <recommendedName>
        <fullName evidence="11">POU domain protein</fullName>
    </recommendedName>
</protein>
<dbReference type="Pfam" id="PF00046">
    <property type="entry name" value="Homeodomain"/>
    <property type="match status" value="1"/>
</dbReference>
<keyword evidence="7 11" id="KW-0804">Transcription</keyword>
<dbReference type="Proteomes" id="UP000283210">
    <property type="component" value="Chromosome 14"/>
</dbReference>